<evidence type="ECO:0000256" key="1">
    <source>
        <dbReference type="SAM" id="Phobius"/>
    </source>
</evidence>
<name>A0A164HVQ5_9CRUS</name>
<feature type="signal peptide" evidence="2">
    <location>
        <begin position="1"/>
        <end position="22"/>
    </location>
</feature>
<keyword evidence="1" id="KW-0812">Transmembrane</keyword>
<feature type="chain" id="PRO_5007850548" evidence="2">
    <location>
        <begin position="23"/>
        <end position="92"/>
    </location>
</feature>
<keyword evidence="1" id="KW-1133">Transmembrane helix</keyword>
<feature type="transmembrane region" description="Helical" evidence="1">
    <location>
        <begin position="29"/>
        <end position="52"/>
    </location>
</feature>
<proteinExistence type="predicted"/>
<dbReference type="EMBL" id="LRGB01009295">
    <property type="protein sequence ID" value="KZS00609.1"/>
    <property type="molecule type" value="Genomic_DNA"/>
</dbReference>
<keyword evidence="2" id="KW-0732">Signal</keyword>
<evidence type="ECO:0000256" key="2">
    <source>
        <dbReference type="SAM" id="SignalP"/>
    </source>
</evidence>
<dbReference type="Proteomes" id="UP000076858">
    <property type="component" value="Unassembled WGS sequence"/>
</dbReference>
<dbReference type="AlphaFoldDB" id="A0A164HVQ5"/>
<organism evidence="3 4">
    <name type="scientific">Daphnia magna</name>
    <dbReference type="NCBI Taxonomy" id="35525"/>
    <lineage>
        <taxon>Eukaryota</taxon>
        <taxon>Metazoa</taxon>
        <taxon>Ecdysozoa</taxon>
        <taxon>Arthropoda</taxon>
        <taxon>Crustacea</taxon>
        <taxon>Branchiopoda</taxon>
        <taxon>Diplostraca</taxon>
        <taxon>Cladocera</taxon>
        <taxon>Anomopoda</taxon>
        <taxon>Daphniidae</taxon>
        <taxon>Daphnia</taxon>
    </lineage>
</organism>
<keyword evidence="4" id="KW-1185">Reference proteome</keyword>
<gene>
    <name evidence="3" type="ORF">APZ42_003031</name>
</gene>
<evidence type="ECO:0000313" key="4">
    <source>
        <dbReference type="Proteomes" id="UP000076858"/>
    </source>
</evidence>
<accession>A0A164HVQ5</accession>
<protein>
    <submittedName>
        <fullName evidence="3">Uncharacterized protein</fullName>
    </submittedName>
</protein>
<keyword evidence="1" id="KW-0472">Membrane</keyword>
<evidence type="ECO:0000313" key="3">
    <source>
        <dbReference type="EMBL" id="KZS00609.1"/>
    </source>
</evidence>
<sequence>MREKGKIFCLFLFFSKLGGIHFQTDHTYAIYRYIYICVNCLTPISLEIKGIKNSLALHPKFKFKFKKKRRNKSCVKCKIFLGLLLLHIWIFL</sequence>
<feature type="transmembrane region" description="Helical" evidence="1">
    <location>
        <begin position="73"/>
        <end position="91"/>
    </location>
</feature>
<reference evidence="3 4" key="1">
    <citation type="submission" date="2016-03" db="EMBL/GenBank/DDBJ databases">
        <title>EvidentialGene: Evidence-directed Construction of Genes on Genomes.</title>
        <authorList>
            <person name="Gilbert D.G."/>
            <person name="Choi J.-H."/>
            <person name="Mockaitis K."/>
            <person name="Colbourne J."/>
            <person name="Pfrender M."/>
        </authorList>
    </citation>
    <scope>NUCLEOTIDE SEQUENCE [LARGE SCALE GENOMIC DNA]</scope>
    <source>
        <strain evidence="3 4">Xinb3</strain>
        <tissue evidence="3">Complete organism</tissue>
    </source>
</reference>
<comment type="caution">
    <text evidence="3">The sequence shown here is derived from an EMBL/GenBank/DDBJ whole genome shotgun (WGS) entry which is preliminary data.</text>
</comment>